<evidence type="ECO:0000256" key="11">
    <source>
        <dbReference type="SAM" id="Phobius"/>
    </source>
</evidence>
<dbReference type="InterPro" id="IPR005170">
    <property type="entry name" value="Transptr-assoc_dom"/>
</dbReference>
<dbReference type="Pfam" id="PF00571">
    <property type="entry name" value="CBS"/>
    <property type="match status" value="1"/>
</dbReference>
<sequence length="512" mass="56994">MASPAWSSSSSGSYTILDWSDIIWRLLSVFGLIAINAFFVTAEFAMVSVRRSRINQLVDEGDLQARTVQNLQSNVDLLLSTTQLGITLSSLALGWIGEKTMASVVFAGIGQLSIDSNLGKFLTHSIAIPIAFLLVAYLQIVLGELCPKSVALLYSEELARLLGPPSLTIARFFNPFLWILNQSTRWLLRLVGISYTGQGWYNRVTPEELQLIIATERESTGLEAEERELLNNVFEFGDVTVDEVMVPRTSFSAIPENATFRNLLHEVATSGHSRYPAIGESLDDVKGLVHFKELAEPLESGILTLDTPIEPWIRPARFVPEYMLLSELLPLMQRSGQSMVMVVDEYGGTAGLVTMEDLVAQIIGDSCEPEDSEDLSVQIIDEQTFIVQAQMHVEEVNELLALNLPSIDEYQTLGGFTIYQMQKIPTVGEILHYDGLELTVISSEGPRLDRIQIHRRQSTQESISVAVPELLTREEDPTQTEVEVQAEAEAVFPRWEPEVDLELEGHPEGETR</sequence>
<dbReference type="SUPFAM" id="SSF56176">
    <property type="entry name" value="FAD-binding/transporter-associated domain-like"/>
    <property type="match status" value="1"/>
</dbReference>
<keyword evidence="15" id="KW-1185">Reference proteome</keyword>
<evidence type="ECO:0000313" key="14">
    <source>
        <dbReference type="EMBL" id="MBE9040642.1"/>
    </source>
</evidence>
<evidence type="ECO:0000256" key="8">
    <source>
        <dbReference type="ARBA" id="ARBA00023136"/>
    </source>
</evidence>
<dbReference type="GO" id="GO:0005886">
    <property type="term" value="C:plasma membrane"/>
    <property type="evidence" value="ECO:0007669"/>
    <property type="project" value="UniProtKB-SubCell"/>
</dbReference>
<comment type="caution">
    <text evidence="14">The sequence shown here is derived from an EMBL/GenBank/DDBJ whole genome shotgun (WGS) entry which is preliminary data.</text>
</comment>
<dbReference type="InterPro" id="IPR000644">
    <property type="entry name" value="CBS_dom"/>
</dbReference>
<dbReference type="PROSITE" id="PS51371">
    <property type="entry name" value="CBS"/>
    <property type="match status" value="1"/>
</dbReference>
<dbReference type="EMBL" id="JADEXN010000104">
    <property type="protein sequence ID" value="MBE9040642.1"/>
    <property type="molecule type" value="Genomic_DNA"/>
</dbReference>
<evidence type="ECO:0000256" key="5">
    <source>
        <dbReference type="ARBA" id="ARBA00022737"/>
    </source>
</evidence>
<evidence type="ECO:0000256" key="10">
    <source>
        <dbReference type="PROSITE-ProRule" id="PRU01193"/>
    </source>
</evidence>
<keyword evidence="3" id="KW-1003">Cell membrane</keyword>
<name>A0A928Z6Q7_9CYAN</name>
<dbReference type="GO" id="GO:0050660">
    <property type="term" value="F:flavin adenine dinucleotide binding"/>
    <property type="evidence" value="ECO:0007669"/>
    <property type="project" value="InterPro"/>
</dbReference>
<accession>A0A928Z6Q7</accession>
<dbReference type="SMART" id="SM01091">
    <property type="entry name" value="CorC_HlyC"/>
    <property type="match status" value="1"/>
</dbReference>
<dbReference type="PANTHER" id="PTHR43099:SF2">
    <property type="entry name" value="UPF0053 PROTEIN YRKA"/>
    <property type="match status" value="1"/>
</dbReference>
<dbReference type="PANTHER" id="PTHR43099">
    <property type="entry name" value="UPF0053 PROTEIN YRKA"/>
    <property type="match status" value="1"/>
</dbReference>
<evidence type="ECO:0000256" key="4">
    <source>
        <dbReference type="ARBA" id="ARBA00022692"/>
    </source>
</evidence>
<reference evidence="14" key="1">
    <citation type="submission" date="2020-10" db="EMBL/GenBank/DDBJ databases">
        <authorList>
            <person name="Castelo-Branco R."/>
            <person name="Eusebio N."/>
            <person name="Adriana R."/>
            <person name="Vieira A."/>
            <person name="Brugerolle De Fraissinette N."/>
            <person name="Rezende De Castro R."/>
            <person name="Schneider M.P."/>
            <person name="Vasconcelos V."/>
            <person name="Leao P.N."/>
        </authorList>
    </citation>
    <scope>NUCLEOTIDE SEQUENCE</scope>
    <source>
        <strain evidence="14">LEGE 11467</strain>
    </source>
</reference>
<dbReference type="RefSeq" id="WP_264320890.1">
    <property type="nucleotide sequence ID" value="NZ_JADEXN010000104.1"/>
</dbReference>
<evidence type="ECO:0000259" key="13">
    <source>
        <dbReference type="PROSITE" id="PS51846"/>
    </source>
</evidence>
<keyword evidence="4 10" id="KW-0812">Transmembrane</keyword>
<comment type="similarity">
    <text evidence="2">Belongs to the UPF0053 family.</text>
</comment>
<dbReference type="Gene3D" id="3.30.465.10">
    <property type="match status" value="1"/>
</dbReference>
<dbReference type="InterPro" id="IPR016169">
    <property type="entry name" value="FAD-bd_PCMH_sub2"/>
</dbReference>
<dbReference type="Pfam" id="PF03471">
    <property type="entry name" value="CorC_HlyC"/>
    <property type="match status" value="1"/>
</dbReference>
<evidence type="ECO:0000313" key="15">
    <source>
        <dbReference type="Proteomes" id="UP000621799"/>
    </source>
</evidence>
<protein>
    <submittedName>
        <fullName evidence="14">HlyC/CorC family transporter</fullName>
    </submittedName>
</protein>
<evidence type="ECO:0000256" key="2">
    <source>
        <dbReference type="ARBA" id="ARBA00006337"/>
    </source>
</evidence>
<feature type="domain" description="CBS" evidence="12">
    <location>
        <begin position="312"/>
        <end position="372"/>
    </location>
</feature>
<dbReference type="InterPro" id="IPR036318">
    <property type="entry name" value="FAD-bd_PCMH-like_sf"/>
</dbReference>
<keyword evidence="7 9" id="KW-0129">CBS domain</keyword>
<dbReference type="Proteomes" id="UP000621799">
    <property type="component" value="Unassembled WGS sequence"/>
</dbReference>
<organism evidence="14 15">
    <name type="scientific">Zarconia navalis LEGE 11467</name>
    <dbReference type="NCBI Taxonomy" id="1828826"/>
    <lineage>
        <taxon>Bacteria</taxon>
        <taxon>Bacillati</taxon>
        <taxon>Cyanobacteriota</taxon>
        <taxon>Cyanophyceae</taxon>
        <taxon>Oscillatoriophycideae</taxon>
        <taxon>Oscillatoriales</taxon>
        <taxon>Oscillatoriales incertae sedis</taxon>
        <taxon>Zarconia</taxon>
        <taxon>Zarconia navalis</taxon>
    </lineage>
</organism>
<proteinExistence type="inferred from homology"/>
<dbReference type="Gene3D" id="3.10.580.10">
    <property type="entry name" value="CBS-domain"/>
    <property type="match status" value="1"/>
</dbReference>
<evidence type="ECO:0000256" key="7">
    <source>
        <dbReference type="ARBA" id="ARBA00023122"/>
    </source>
</evidence>
<evidence type="ECO:0000256" key="1">
    <source>
        <dbReference type="ARBA" id="ARBA00004651"/>
    </source>
</evidence>
<gene>
    <name evidence="14" type="ORF">IQ235_07595</name>
</gene>
<feature type="transmembrane region" description="Helical" evidence="11">
    <location>
        <begin position="22"/>
        <end position="47"/>
    </location>
</feature>
<dbReference type="InterPro" id="IPR002550">
    <property type="entry name" value="CNNM"/>
</dbReference>
<dbReference type="InterPro" id="IPR051676">
    <property type="entry name" value="UPF0053_domain"/>
</dbReference>
<dbReference type="InterPro" id="IPR046342">
    <property type="entry name" value="CBS_dom_sf"/>
</dbReference>
<evidence type="ECO:0000256" key="3">
    <source>
        <dbReference type="ARBA" id="ARBA00022475"/>
    </source>
</evidence>
<dbReference type="SUPFAM" id="SSF54631">
    <property type="entry name" value="CBS-domain pair"/>
    <property type="match status" value="1"/>
</dbReference>
<keyword evidence="5" id="KW-0677">Repeat</keyword>
<keyword evidence="8 10" id="KW-0472">Membrane</keyword>
<dbReference type="AlphaFoldDB" id="A0A928Z6Q7"/>
<feature type="transmembrane region" description="Helical" evidence="11">
    <location>
        <begin position="121"/>
        <end position="142"/>
    </location>
</feature>
<dbReference type="PROSITE" id="PS51846">
    <property type="entry name" value="CNNM"/>
    <property type="match status" value="1"/>
</dbReference>
<feature type="domain" description="CNNM transmembrane" evidence="13">
    <location>
        <begin position="18"/>
        <end position="226"/>
    </location>
</feature>
<dbReference type="Pfam" id="PF01595">
    <property type="entry name" value="CNNM"/>
    <property type="match status" value="1"/>
</dbReference>
<evidence type="ECO:0000259" key="12">
    <source>
        <dbReference type="PROSITE" id="PS51371"/>
    </source>
</evidence>
<dbReference type="CDD" id="cd04590">
    <property type="entry name" value="CBS_pair_CorC_HlyC_assoc"/>
    <property type="match status" value="1"/>
</dbReference>
<evidence type="ECO:0000256" key="6">
    <source>
        <dbReference type="ARBA" id="ARBA00022989"/>
    </source>
</evidence>
<keyword evidence="6 10" id="KW-1133">Transmembrane helix</keyword>
<evidence type="ECO:0000256" key="9">
    <source>
        <dbReference type="PROSITE-ProRule" id="PRU00703"/>
    </source>
</evidence>
<comment type="subcellular location">
    <subcellularLocation>
        <location evidence="1">Cell membrane</location>
        <topology evidence="1">Multi-pass membrane protein</topology>
    </subcellularLocation>
</comment>
<dbReference type="InterPro" id="IPR044751">
    <property type="entry name" value="Ion_transp-like_CBS"/>
</dbReference>